<keyword evidence="4" id="KW-1185">Reference proteome</keyword>
<dbReference type="Proteomes" id="UP000075606">
    <property type="component" value="Unassembled WGS sequence"/>
</dbReference>
<dbReference type="AlphaFoldDB" id="A0A150XHA0"/>
<gene>
    <name evidence="3" type="ORF">AWW68_04805</name>
</gene>
<name>A0A150XHA0_9BACT</name>
<evidence type="ECO:0000256" key="1">
    <source>
        <dbReference type="SAM" id="Phobius"/>
    </source>
</evidence>
<dbReference type="Pfam" id="PF22827">
    <property type="entry name" value="GldL_N"/>
    <property type="match status" value="1"/>
</dbReference>
<proteinExistence type="predicted"/>
<feature type="domain" description="Gliding motility protein GldL-like N-terminal" evidence="2">
    <location>
        <begin position="17"/>
        <end position="69"/>
    </location>
</feature>
<organism evidence="3 4">
    <name type="scientific">Roseivirga spongicola</name>
    <dbReference type="NCBI Taxonomy" id="333140"/>
    <lineage>
        <taxon>Bacteria</taxon>
        <taxon>Pseudomonadati</taxon>
        <taxon>Bacteroidota</taxon>
        <taxon>Cytophagia</taxon>
        <taxon>Cytophagales</taxon>
        <taxon>Roseivirgaceae</taxon>
        <taxon>Roseivirga</taxon>
    </lineage>
</organism>
<feature type="transmembrane region" description="Helical" evidence="1">
    <location>
        <begin position="17"/>
        <end position="36"/>
    </location>
</feature>
<dbReference type="OrthoDB" id="1466660at2"/>
<sequence length="270" mass="28688">MASKFTQNFYGNIMPKIYGLGAAVVIVGAMFKLNGWAGATEMLILGLGTEALIFAFSAFEPKATDYTKELYHATVKDGAPSAASPKDDVTLEKMLKQAAISKDGLQNLKQGMDNLAQNAKSLANMTNAAVATDEYAKSAKTAATSLSKIDQSTSQAAAAFAEVASSVKGSGNNQAQLKTATEQYQVQLKEAATQLQALSGAYKAELTDTESVAKYMKGYLTNMETMIKGAMNTAKATEEFQSQMAQLNSNITSLNKVYGAMLSAMKQTNN</sequence>
<dbReference type="InterPro" id="IPR055087">
    <property type="entry name" value="GldL-like_N"/>
</dbReference>
<keyword evidence="1" id="KW-0812">Transmembrane</keyword>
<accession>A0A150XHA0</accession>
<dbReference type="InterPro" id="IPR019852">
    <property type="entry name" value="Motility-assoc_prot_GldL"/>
</dbReference>
<dbReference type="RefSeq" id="WP_068217165.1">
    <property type="nucleotide sequence ID" value="NZ_CP139724.1"/>
</dbReference>
<feature type="transmembrane region" description="Helical" evidence="1">
    <location>
        <begin position="42"/>
        <end position="59"/>
    </location>
</feature>
<evidence type="ECO:0000313" key="3">
    <source>
        <dbReference type="EMBL" id="KYG78092.1"/>
    </source>
</evidence>
<keyword evidence="1" id="KW-0472">Membrane</keyword>
<protein>
    <recommendedName>
        <fullName evidence="2">Gliding motility protein GldL-like N-terminal domain-containing protein</fullName>
    </recommendedName>
</protein>
<evidence type="ECO:0000313" key="4">
    <source>
        <dbReference type="Proteomes" id="UP000075606"/>
    </source>
</evidence>
<dbReference type="EMBL" id="LRPC01000001">
    <property type="protein sequence ID" value="KYG78092.1"/>
    <property type="molecule type" value="Genomic_DNA"/>
</dbReference>
<comment type="caution">
    <text evidence="3">The sequence shown here is derived from an EMBL/GenBank/DDBJ whole genome shotgun (WGS) entry which is preliminary data.</text>
</comment>
<dbReference type="NCBIfam" id="TIGR03513">
    <property type="entry name" value="GldL_gliding"/>
    <property type="match status" value="1"/>
</dbReference>
<reference evidence="3 4" key="1">
    <citation type="submission" date="2016-01" db="EMBL/GenBank/DDBJ databases">
        <title>Genome sequencing of Roseivirga spongicola UST030701-084.</title>
        <authorList>
            <person name="Selvaratnam C."/>
            <person name="Thevarajoo S."/>
            <person name="Goh K.M."/>
            <person name="Ee R."/>
            <person name="Chan K.-G."/>
            <person name="Chong C.S."/>
        </authorList>
    </citation>
    <scope>NUCLEOTIDE SEQUENCE [LARGE SCALE GENOMIC DNA]</scope>
    <source>
        <strain evidence="3 4">UST030701-084</strain>
    </source>
</reference>
<evidence type="ECO:0000259" key="2">
    <source>
        <dbReference type="Pfam" id="PF22827"/>
    </source>
</evidence>
<dbReference type="STRING" id="333140.AWW68_04805"/>
<keyword evidence="1" id="KW-1133">Transmembrane helix</keyword>